<feature type="region of interest" description="Disordered" evidence="1">
    <location>
        <begin position="1"/>
        <end position="39"/>
    </location>
</feature>
<dbReference type="InParanoid" id="C3ZE14"/>
<feature type="region of interest" description="Disordered" evidence="1">
    <location>
        <begin position="57"/>
        <end position="100"/>
    </location>
</feature>
<gene>
    <name evidence="2" type="ORF">BRAFLDRAFT_65543</name>
</gene>
<proteinExistence type="predicted"/>
<dbReference type="EMBL" id="GG666612">
    <property type="protein sequence ID" value="EEN48970.1"/>
    <property type="molecule type" value="Genomic_DNA"/>
</dbReference>
<protein>
    <submittedName>
        <fullName evidence="2">Uncharacterized protein</fullName>
    </submittedName>
</protein>
<accession>C3ZE14</accession>
<name>C3ZE14_BRAFL</name>
<sequence>MADTEEAAATENGGPGEKEATKTPSPKPDTEVAPPIVSIKDTVHCTEQVIQTLLDKLKSLGGEGKDDKKEEADKPGRKTQVHQRRGASMGRPAPSPASSI</sequence>
<evidence type="ECO:0000256" key="1">
    <source>
        <dbReference type="SAM" id="MobiDB-lite"/>
    </source>
</evidence>
<evidence type="ECO:0000313" key="2">
    <source>
        <dbReference type="EMBL" id="EEN48970.1"/>
    </source>
</evidence>
<feature type="compositionally biased region" description="Basic and acidic residues" evidence="1">
    <location>
        <begin position="57"/>
        <end position="76"/>
    </location>
</feature>
<dbReference type="AlphaFoldDB" id="C3ZE14"/>
<reference evidence="2" key="1">
    <citation type="journal article" date="2008" name="Nature">
        <title>The amphioxus genome and the evolution of the chordate karyotype.</title>
        <authorList>
            <consortium name="US DOE Joint Genome Institute (JGI-PGF)"/>
            <person name="Putnam N.H."/>
            <person name="Butts T."/>
            <person name="Ferrier D.E.K."/>
            <person name="Furlong R.F."/>
            <person name="Hellsten U."/>
            <person name="Kawashima T."/>
            <person name="Robinson-Rechavi M."/>
            <person name="Shoguchi E."/>
            <person name="Terry A."/>
            <person name="Yu J.-K."/>
            <person name="Benito-Gutierrez E.L."/>
            <person name="Dubchak I."/>
            <person name="Garcia-Fernandez J."/>
            <person name="Gibson-Brown J.J."/>
            <person name="Grigoriev I.V."/>
            <person name="Horton A.C."/>
            <person name="de Jong P.J."/>
            <person name="Jurka J."/>
            <person name="Kapitonov V.V."/>
            <person name="Kohara Y."/>
            <person name="Kuroki Y."/>
            <person name="Lindquist E."/>
            <person name="Lucas S."/>
            <person name="Osoegawa K."/>
            <person name="Pennacchio L.A."/>
            <person name="Salamov A.A."/>
            <person name="Satou Y."/>
            <person name="Sauka-Spengler T."/>
            <person name="Schmutz J."/>
            <person name="Shin-I T."/>
            <person name="Toyoda A."/>
            <person name="Bronner-Fraser M."/>
            <person name="Fujiyama A."/>
            <person name="Holland L.Z."/>
            <person name="Holland P.W.H."/>
            <person name="Satoh N."/>
            <person name="Rokhsar D.S."/>
        </authorList>
    </citation>
    <scope>NUCLEOTIDE SEQUENCE [LARGE SCALE GENOMIC DNA]</scope>
    <source>
        <strain evidence="2">S238N-H82</strain>
        <tissue evidence="2">Testes</tissue>
    </source>
</reference>
<organism>
    <name type="scientific">Branchiostoma floridae</name>
    <name type="common">Florida lancelet</name>
    <name type="synonym">Amphioxus</name>
    <dbReference type="NCBI Taxonomy" id="7739"/>
    <lineage>
        <taxon>Eukaryota</taxon>
        <taxon>Metazoa</taxon>
        <taxon>Chordata</taxon>
        <taxon>Cephalochordata</taxon>
        <taxon>Leptocardii</taxon>
        <taxon>Amphioxiformes</taxon>
        <taxon>Branchiostomatidae</taxon>
        <taxon>Branchiostoma</taxon>
    </lineage>
</organism>